<feature type="compositionally biased region" description="Low complexity" evidence="1">
    <location>
        <begin position="502"/>
        <end position="511"/>
    </location>
</feature>
<gene>
    <name evidence="2" type="ORF">Tco_0657322</name>
</gene>
<feature type="compositionally biased region" description="Basic and acidic residues" evidence="1">
    <location>
        <begin position="520"/>
        <end position="533"/>
    </location>
</feature>
<feature type="compositionally biased region" description="Acidic residues" evidence="1">
    <location>
        <begin position="238"/>
        <end position="247"/>
    </location>
</feature>
<feature type="compositionally biased region" description="Low complexity" evidence="1">
    <location>
        <begin position="153"/>
        <end position="164"/>
    </location>
</feature>
<dbReference type="EMBL" id="BQNB010009367">
    <property type="protein sequence ID" value="GJS62538.1"/>
    <property type="molecule type" value="Genomic_DNA"/>
</dbReference>
<protein>
    <submittedName>
        <fullName evidence="2">Uncharacterized protein</fullName>
    </submittedName>
</protein>
<feature type="region of interest" description="Disordered" evidence="1">
    <location>
        <begin position="118"/>
        <end position="274"/>
    </location>
</feature>
<reference evidence="2" key="1">
    <citation type="journal article" date="2022" name="Int. J. Mol. Sci.">
        <title>Draft Genome of Tanacetum Coccineum: Genomic Comparison of Closely Related Tanacetum-Family Plants.</title>
        <authorList>
            <person name="Yamashiro T."/>
            <person name="Shiraishi A."/>
            <person name="Nakayama K."/>
            <person name="Satake H."/>
        </authorList>
    </citation>
    <scope>NUCLEOTIDE SEQUENCE</scope>
</reference>
<evidence type="ECO:0000313" key="2">
    <source>
        <dbReference type="EMBL" id="GJS62538.1"/>
    </source>
</evidence>
<feature type="compositionally biased region" description="Basic and acidic residues" evidence="1">
    <location>
        <begin position="486"/>
        <end position="501"/>
    </location>
</feature>
<accession>A0ABQ4XC22</accession>
<proteinExistence type="predicted"/>
<sequence length="533" mass="60274">MPYPRFTKVNINHFISQDKTISMRNRINLYTVRDDNLLDIKDSTAYKTYYDFDTGKVIPKIARKFKKVASPSRTLSPVLEPKPGKKTKRVKRLAKKSTTASIAGVKIRDTPDAQLKKVLQKSKQETHKVHATGSSEGVGSQPKVPEEHEDKTAGTAEGTGTKPGVPNVPTYEFRSNNESKGDSQDDESNDVDSDDDNDSDNKDDNSKNDDDGDSNADDNERTDSDSDEEVNPNLNPKDDEEEETQDDEYVRTPNYYVPTNEESREENREFDEEEYDELYKDVNITLKDIELKKEGKGDAEMTDVGLKDISQEKTYEQVVDDAHMTLTSTQKTNGSKFSTQTALQSYTTVFEKKAQEEKDRYIAVIEKSINGIIKDEVKSQLPQDLPKEVSDFATPVIQSTITESLEMSSWLNLLLNHKLEKGKSYRAAKQHRDLYDALVKSYQLENDLFDSYGKAYSLKRGLEDKDKDEDPPARSDRGTKRRKSRKEAESSRYSMSKEKKSSSTSKGTSYSQNKSSGKSAHAEEPSHTVDDSE</sequence>
<keyword evidence="3" id="KW-1185">Reference proteome</keyword>
<name>A0ABQ4XC22_9ASTR</name>
<feature type="region of interest" description="Disordered" evidence="1">
    <location>
        <begin position="463"/>
        <end position="533"/>
    </location>
</feature>
<reference evidence="2" key="2">
    <citation type="submission" date="2022-01" db="EMBL/GenBank/DDBJ databases">
        <authorList>
            <person name="Yamashiro T."/>
            <person name="Shiraishi A."/>
            <person name="Satake H."/>
            <person name="Nakayama K."/>
        </authorList>
    </citation>
    <scope>NUCLEOTIDE SEQUENCE</scope>
</reference>
<feature type="compositionally biased region" description="Basic residues" evidence="1">
    <location>
        <begin position="84"/>
        <end position="95"/>
    </location>
</feature>
<feature type="region of interest" description="Disordered" evidence="1">
    <location>
        <begin position="74"/>
        <end position="105"/>
    </location>
</feature>
<evidence type="ECO:0000313" key="3">
    <source>
        <dbReference type="Proteomes" id="UP001151760"/>
    </source>
</evidence>
<dbReference type="Proteomes" id="UP001151760">
    <property type="component" value="Unassembled WGS sequence"/>
</dbReference>
<evidence type="ECO:0000256" key="1">
    <source>
        <dbReference type="SAM" id="MobiDB-lite"/>
    </source>
</evidence>
<feature type="compositionally biased region" description="Acidic residues" evidence="1">
    <location>
        <begin position="184"/>
        <end position="198"/>
    </location>
</feature>
<organism evidence="2 3">
    <name type="scientific">Tanacetum coccineum</name>
    <dbReference type="NCBI Taxonomy" id="301880"/>
    <lineage>
        <taxon>Eukaryota</taxon>
        <taxon>Viridiplantae</taxon>
        <taxon>Streptophyta</taxon>
        <taxon>Embryophyta</taxon>
        <taxon>Tracheophyta</taxon>
        <taxon>Spermatophyta</taxon>
        <taxon>Magnoliopsida</taxon>
        <taxon>eudicotyledons</taxon>
        <taxon>Gunneridae</taxon>
        <taxon>Pentapetalae</taxon>
        <taxon>asterids</taxon>
        <taxon>campanulids</taxon>
        <taxon>Asterales</taxon>
        <taxon>Asteraceae</taxon>
        <taxon>Asteroideae</taxon>
        <taxon>Anthemideae</taxon>
        <taxon>Anthemidinae</taxon>
        <taxon>Tanacetum</taxon>
    </lineage>
</organism>
<comment type="caution">
    <text evidence="2">The sequence shown here is derived from an EMBL/GenBank/DDBJ whole genome shotgun (WGS) entry which is preliminary data.</text>
</comment>
<feature type="compositionally biased region" description="Basic and acidic residues" evidence="1">
    <location>
        <begin position="199"/>
        <end position="209"/>
    </location>
</feature>
<feature type="compositionally biased region" description="Basic and acidic residues" evidence="1">
    <location>
        <begin position="463"/>
        <end position="478"/>
    </location>
</feature>